<feature type="region of interest" description="Disordered" evidence="1">
    <location>
        <begin position="573"/>
        <end position="601"/>
    </location>
</feature>
<name>A0A7K0CEY6_9ACTN</name>
<feature type="compositionally biased region" description="Gly residues" evidence="1">
    <location>
        <begin position="697"/>
        <end position="729"/>
    </location>
</feature>
<protein>
    <recommendedName>
        <fullName evidence="5">AAA family ATPase</fullName>
    </recommendedName>
</protein>
<evidence type="ECO:0008006" key="5">
    <source>
        <dbReference type="Google" id="ProtNLM"/>
    </source>
</evidence>
<feature type="compositionally biased region" description="Polar residues" evidence="1">
    <location>
        <begin position="779"/>
        <end position="790"/>
    </location>
</feature>
<keyword evidence="4" id="KW-1185">Reference proteome</keyword>
<feature type="compositionally biased region" description="Low complexity" evidence="1">
    <location>
        <begin position="768"/>
        <end position="778"/>
    </location>
</feature>
<comment type="caution">
    <text evidence="3">The sequence shown here is derived from an EMBL/GenBank/DDBJ whole genome shotgun (WGS) entry which is preliminary data.</text>
</comment>
<evidence type="ECO:0000256" key="2">
    <source>
        <dbReference type="SAM" id="Phobius"/>
    </source>
</evidence>
<dbReference type="Proteomes" id="UP000466345">
    <property type="component" value="Unassembled WGS sequence"/>
</dbReference>
<dbReference type="EMBL" id="WEGJ01000005">
    <property type="protein sequence ID" value="MQY12031.1"/>
    <property type="molecule type" value="Genomic_DNA"/>
</dbReference>
<keyword evidence="2" id="KW-0472">Membrane</keyword>
<gene>
    <name evidence="3" type="ORF">SRB5_21600</name>
</gene>
<feature type="region of interest" description="Disordered" evidence="1">
    <location>
        <begin position="1"/>
        <end position="27"/>
    </location>
</feature>
<sequence>MDPKNKRQRPDHIGGHSGFTPAFGSPVSGARTAKIVAGDLRLTVNPVDGSQVEPVRPGERAGTPSRLTPGVTIARRAEQSPPVPPGVMTPALPLLEREETRERLVRLLSRGRSVRVTGVSGAGRTTLLNAVAADCADLAPDGVIRLSGRHRTVGDLLYQLYGLVFDAERHRPDRPELLAALAEVGAVVVLDDLEVGGAALDELLVATPECAFLVSAGPDVPAPSPEAQIEEVFLTGLGRRSCLQLLELVVERPLEEDERGWAGDLWFESEGLPLRFVQAGGLLRRRDAARAELLENAEPGADPFETDVPLPTLAQSAAAAPLLAASGTDAARRALIFAATLDGEVPHHAQLPALTEDTHADAAVADLLVCGLVTASGGVYRLASGVAAQLRTAGLLEAAEGETDPVLTLAQHYAWWAGHTSVPAERVAAESGVVLATLGALLAHRDAGYADAAVLLARTAAPAFAVALEWGAWERALRYGQEAARVSGEVAQEAYFHHELGVLALCGGAVDRARTELEASIALRAAIADRGGEIAGRRALALVADIGGFAVPGPDADGGTRSSEDPTVLIGEAPATASSSRTVTATGVPGDDDGPSARRGGRRNLIAAGAGAAVVAVLGVVLTLGAMGDESDGGTKRPDAVEVDPSADEADGTDGIPTDDATTGDPSTKPSESGTPSAPATTPGGSATDGTTPADGGTTGDGSSTTGGGTTTTGGSGTDGGSTSGGPGGTSSSPKPTSKPTTKPTDEPTDPTPTETTPTENPTPPTEDPTTSGTETTGLASQGTEGSTMAGTAADGIS</sequence>
<reference evidence="3 4" key="1">
    <citation type="submission" date="2019-10" db="EMBL/GenBank/DDBJ databases">
        <title>Streptomyces smaragdinus sp. nov. and Streptomyces fabii sp. nov., isolated from the gut of fungus growing-termite Macrotermes natalensis.</title>
        <authorList>
            <person name="Schwitalla J."/>
            <person name="Benndorf R."/>
            <person name="Martin K."/>
            <person name="De Beer W."/>
            <person name="Kaster A.-K."/>
            <person name="Vollmers J."/>
            <person name="Poulsen M."/>
            <person name="Beemelmanns C."/>
        </authorList>
    </citation>
    <scope>NUCLEOTIDE SEQUENCE [LARGE SCALE GENOMIC DNA]</scope>
    <source>
        <strain evidence="3 4">RB5</strain>
    </source>
</reference>
<feature type="region of interest" description="Disordered" evidence="1">
    <location>
        <begin position="627"/>
        <end position="798"/>
    </location>
</feature>
<feature type="compositionally biased region" description="Low complexity" evidence="1">
    <location>
        <begin position="730"/>
        <end position="743"/>
    </location>
</feature>
<evidence type="ECO:0000313" key="4">
    <source>
        <dbReference type="Proteomes" id="UP000466345"/>
    </source>
</evidence>
<feature type="compositionally biased region" description="Basic and acidic residues" evidence="1">
    <location>
        <begin position="1"/>
        <end position="14"/>
    </location>
</feature>
<proteinExistence type="predicted"/>
<feature type="region of interest" description="Disordered" evidence="1">
    <location>
        <begin position="48"/>
        <end position="67"/>
    </location>
</feature>
<feature type="compositionally biased region" description="Polar residues" evidence="1">
    <location>
        <begin position="660"/>
        <end position="669"/>
    </location>
</feature>
<keyword evidence="2" id="KW-1133">Transmembrane helix</keyword>
<feature type="compositionally biased region" description="Low complexity" evidence="1">
    <location>
        <begin position="573"/>
        <end position="586"/>
    </location>
</feature>
<dbReference type="AlphaFoldDB" id="A0A7K0CEY6"/>
<keyword evidence="2" id="KW-0812">Transmembrane</keyword>
<organism evidence="3 4">
    <name type="scientific">Streptomyces smaragdinus</name>
    <dbReference type="NCBI Taxonomy" id="2585196"/>
    <lineage>
        <taxon>Bacteria</taxon>
        <taxon>Bacillati</taxon>
        <taxon>Actinomycetota</taxon>
        <taxon>Actinomycetes</taxon>
        <taxon>Kitasatosporales</taxon>
        <taxon>Streptomycetaceae</taxon>
        <taxon>Streptomyces</taxon>
    </lineage>
</organism>
<evidence type="ECO:0000256" key="1">
    <source>
        <dbReference type="SAM" id="MobiDB-lite"/>
    </source>
</evidence>
<feature type="transmembrane region" description="Helical" evidence="2">
    <location>
        <begin position="605"/>
        <end position="627"/>
    </location>
</feature>
<accession>A0A7K0CEY6</accession>
<feature type="compositionally biased region" description="Acidic residues" evidence="1">
    <location>
        <begin position="641"/>
        <end position="652"/>
    </location>
</feature>
<feature type="compositionally biased region" description="Low complexity" evidence="1">
    <location>
        <begin position="670"/>
        <end position="696"/>
    </location>
</feature>
<dbReference type="OrthoDB" id="3846495at2"/>
<dbReference type="SUPFAM" id="SSF52540">
    <property type="entry name" value="P-loop containing nucleoside triphosphate hydrolases"/>
    <property type="match status" value="1"/>
</dbReference>
<dbReference type="InterPro" id="IPR027417">
    <property type="entry name" value="P-loop_NTPase"/>
</dbReference>
<dbReference type="RefSeq" id="WP_153451375.1">
    <property type="nucleotide sequence ID" value="NZ_WEGJ01000005.1"/>
</dbReference>
<evidence type="ECO:0000313" key="3">
    <source>
        <dbReference type="EMBL" id="MQY12031.1"/>
    </source>
</evidence>